<reference evidence="2" key="2">
    <citation type="submission" date="2017-06" db="EMBL/GenBank/DDBJ databases">
        <title>Complete sequence of pR31014-IMP from clinical Pseudomonas aeruginosa.</title>
        <authorList>
            <person name="Yuan M."/>
            <person name="Feng J.2nd."/>
            <person name="Zhan Z.3rd."/>
            <person name="Jiang X.4th."/>
            <person name="Zhang D.5th."/>
            <person name="Chen X.6th."/>
            <person name="Zhao X."/>
            <person name="Che J."/>
            <person name="Lu J."/>
            <person name="Xu J."/>
            <person name="Li J."/>
            <person name="Zhou D."/>
        </authorList>
    </citation>
    <scope>NUCLEOTIDE SEQUENCE</scope>
    <source>
        <plasmid evidence="2">pR31014-IMP</plasmid>
    </source>
</reference>
<organism evidence="1">
    <name type="scientific">Pseudomonas aeruginosa</name>
    <dbReference type="NCBI Taxonomy" id="287"/>
    <lineage>
        <taxon>Bacteria</taxon>
        <taxon>Pseudomonadati</taxon>
        <taxon>Pseudomonadota</taxon>
        <taxon>Gammaproteobacteria</taxon>
        <taxon>Pseudomonadales</taxon>
        <taxon>Pseudomonadaceae</taxon>
        <taxon>Pseudomonas</taxon>
    </lineage>
</organism>
<keyword evidence="1" id="KW-0614">Plasmid</keyword>
<dbReference type="EMBL" id="MF344571">
    <property type="protein sequence ID" value="AVE22007.1"/>
    <property type="molecule type" value="Genomic_DNA"/>
</dbReference>
<protein>
    <submittedName>
        <fullName evidence="1">Uncharacterized protein</fullName>
    </submittedName>
</protein>
<dbReference type="RefSeq" id="WP_223290629.1">
    <property type="nucleotide sequence ID" value="NZ_MN208062.1"/>
</dbReference>
<dbReference type="EMBL" id="MF344568">
    <property type="protein sequence ID" value="AVE20406.1"/>
    <property type="molecule type" value="Genomic_DNA"/>
</dbReference>
<geneLocation type="plasmid" evidence="2">
    <name>pR31014-IMP</name>
</geneLocation>
<proteinExistence type="predicted"/>
<evidence type="ECO:0000313" key="1">
    <source>
        <dbReference type="EMBL" id="AVE20406.1"/>
    </source>
</evidence>
<evidence type="ECO:0000313" key="2">
    <source>
        <dbReference type="EMBL" id="AVE22007.1"/>
    </source>
</evidence>
<geneLocation type="plasmid" evidence="1">
    <name>p727-IMP</name>
</geneLocation>
<dbReference type="AlphaFoldDB" id="A0A2L1KDJ7"/>
<accession>A0A2L1KDJ7</accession>
<reference evidence="1" key="1">
    <citation type="submission" date="2017-06" db="EMBL/GenBank/DDBJ databases">
        <title>Complete sequence of p727-IMP from clinical Pseudomonas aeruginosa.</title>
        <authorList>
            <person name="Yuan M."/>
            <person name="Feng J.2nd."/>
            <person name="Zhan Z.3rd."/>
            <person name="Jiang X.4th."/>
            <person name="Zhang D.5th."/>
            <person name="Chen X.6th."/>
            <person name="Zhao X."/>
            <person name="Che J."/>
            <person name="Lu J."/>
            <person name="Xu J."/>
            <person name="Li J."/>
            <person name="Zhou D."/>
        </authorList>
    </citation>
    <scope>NUCLEOTIDE SEQUENCE</scope>
    <source>
        <plasmid evidence="1">p727-IMP</plasmid>
    </source>
</reference>
<name>A0A2L1KDJ7_PSEAI</name>
<sequence>MLSFFCDHSLITSKENQAMLAWYRALKKEALGVCPIPPTRGFWHSPTVVTVDAQILKEDQPDVCRTF</sequence>